<evidence type="ECO:0000313" key="4">
    <source>
        <dbReference type="Proteomes" id="UP000789570"/>
    </source>
</evidence>
<comment type="caution">
    <text evidence="3">The sequence shown here is derived from an EMBL/GenBank/DDBJ whole genome shotgun (WGS) entry which is preliminary data.</text>
</comment>
<name>A0A9N9BAA7_9GLOM</name>
<dbReference type="Proteomes" id="UP000789570">
    <property type="component" value="Unassembled WGS sequence"/>
</dbReference>
<keyword evidence="2" id="KW-0812">Transmembrane</keyword>
<gene>
    <name evidence="3" type="ORF">FCALED_LOCUS6506</name>
</gene>
<evidence type="ECO:0000313" key="3">
    <source>
        <dbReference type="EMBL" id="CAG8559092.1"/>
    </source>
</evidence>
<feature type="transmembrane region" description="Helical" evidence="2">
    <location>
        <begin position="110"/>
        <end position="136"/>
    </location>
</feature>
<dbReference type="AlphaFoldDB" id="A0A9N9BAA7"/>
<proteinExistence type="predicted"/>
<evidence type="ECO:0000256" key="1">
    <source>
        <dbReference type="SAM" id="MobiDB-lite"/>
    </source>
</evidence>
<organism evidence="3 4">
    <name type="scientific">Funneliformis caledonium</name>
    <dbReference type="NCBI Taxonomy" id="1117310"/>
    <lineage>
        <taxon>Eukaryota</taxon>
        <taxon>Fungi</taxon>
        <taxon>Fungi incertae sedis</taxon>
        <taxon>Mucoromycota</taxon>
        <taxon>Glomeromycotina</taxon>
        <taxon>Glomeromycetes</taxon>
        <taxon>Glomerales</taxon>
        <taxon>Glomeraceae</taxon>
        <taxon>Funneliformis</taxon>
    </lineage>
</organism>
<protein>
    <submittedName>
        <fullName evidence="3">1556_t:CDS:1</fullName>
    </submittedName>
</protein>
<keyword evidence="2" id="KW-0472">Membrane</keyword>
<keyword evidence="4" id="KW-1185">Reference proteome</keyword>
<accession>A0A9N9BAA7</accession>
<feature type="region of interest" description="Disordered" evidence="1">
    <location>
        <begin position="158"/>
        <end position="179"/>
    </location>
</feature>
<dbReference type="EMBL" id="CAJVPQ010001568">
    <property type="protein sequence ID" value="CAG8559092.1"/>
    <property type="molecule type" value="Genomic_DNA"/>
</dbReference>
<reference evidence="3" key="1">
    <citation type="submission" date="2021-06" db="EMBL/GenBank/DDBJ databases">
        <authorList>
            <person name="Kallberg Y."/>
            <person name="Tangrot J."/>
            <person name="Rosling A."/>
        </authorList>
    </citation>
    <scope>NUCLEOTIDE SEQUENCE</scope>
    <source>
        <strain evidence="3">UK204</strain>
    </source>
</reference>
<feature type="transmembrane region" description="Helical" evidence="2">
    <location>
        <begin position="21"/>
        <end position="40"/>
    </location>
</feature>
<keyword evidence="2" id="KW-1133">Transmembrane helix</keyword>
<sequence length="179" mass="21076">MDYDYKFSQLRTVCQIRTANLAIMWITSISILVAWIWTVLPELITHKEDEDDERRKIMDRSEHLLLTSSLFFNDKGFQHYYAIYTYFAYNDLGPNPILCPANYPYPSKKYYNVCIINLSNLICMWLMFSISLCLAIRDNIPDHKLDEWLGFQNNDQSDNAHNKSWEGEEKEGKQLEGVA</sequence>
<dbReference type="OrthoDB" id="2402153at2759"/>
<evidence type="ECO:0000256" key="2">
    <source>
        <dbReference type="SAM" id="Phobius"/>
    </source>
</evidence>